<sequence length="107" mass="12684">MHIYCLLKCIILHPINNDYFDPVYYLNPGFIYELYLKLIIKTRERAPRKQETIEKRAIIDQYLPAYLRLVGTNDPRGLPLMANSQQSALLEHVRISTDYLNNIRNNF</sequence>
<name>A0A168KJ15_MUCCL</name>
<keyword evidence="2" id="KW-1185">Reference proteome</keyword>
<reference evidence="1 2" key="1">
    <citation type="submission" date="2015-06" db="EMBL/GenBank/DDBJ databases">
        <title>Expansion of signal transduction pathways in fungi by whole-genome duplication.</title>
        <authorList>
            <consortium name="DOE Joint Genome Institute"/>
            <person name="Corrochano L.M."/>
            <person name="Kuo A."/>
            <person name="Marcet-Houben M."/>
            <person name="Polaino S."/>
            <person name="Salamov A."/>
            <person name="Villalobos J.M."/>
            <person name="Alvarez M.I."/>
            <person name="Avalos J."/>
            <person name="Benito E.P."/>
            <person name="Benoit I."/>
            <person name="Burger G."/>
            <person name="Camino L.P."/>
            <person name="Canovas D."/>
            <person name="Cerda-Olmedo E."/>
            <person name="Cheng J.-F."/>
            <person name="Dominguez A."/>
            <person name="Elias M."/>
            <person name="Eslava A.P."/>
            <person name="Glaser F."/>
            <person name="Grimwood J."/>
            <person name="Gutierrez G."/>
            <person name="Heitman J."/>
            <person name="Henrissat B."/>
            <person name="Iturriaga E.A."/>
            <person name="Lang B.F."/>
            <person name="Lavin J.L."/>
            <person name="Lee S."/>
            <person name="Li W."/>
            <person name="Lindquist E."/>
            <person name="Lopez-Garcia S."/>
            <person name="Luque E.M."/>
            <person name="Marcos A.T."/>
            <person name="Martin J."/>
            <person name="Mccluskey K."/>
            <person name="Medina H.R."/>
            <person name="Miralles-Duran A."/>
            <person name="Miyazaki A."/>
            <person name="Munoz-Torres E."/>
            <person name="Oguiza J.A."/>
            <person name="Ohm R."/>
            <person name="Olmedo M."/>
            <person name="Orejas M."/>
            <person name="Ortiz-Castellanos L."/>
            <person name="Pisabarro A.G."/>
            <person name="Rodriguez-Romero J."/>
            <person name="Ruiz-Herrera J."/>
            <person name="Ruiz-Vazquez R."/>
            <person name="Sanz C."/>
            <person name="Schackwitz W."/>
            <person name="Schmutz J."/>
            <person name="Shahriari M."/>
            <person name="Shelest E."/>
            <person name="Silva-Franco F."/>
            <person name="Soanes D."/>
            <person name="Syed K."/>
            <person name="Tagua V.G."/>
            <person name="Talbot N.J."/>
            <person name="Thon M."/>
            <person name="De Vries R.P."/>
            <person name="Wiebenga A."/>
            <person name="Yadav J.S."/>
            <person name="Braun E.L."/>
            <person name="Baker S."/>
            <person name="Garre V."/>
            <person name="Horwitz B."/>
            <person name="Torres-Martinez S."/>
            <person name="Idnurm A."/>
            <person name="Herrera-Estrella A."/>
            <person name="Gabaldon T."/>
            <person name="Grigoriev I.V."/>
        </authorList>
    </citation>
    <scope>NUCLEOTIDE SEQUENCE [LARGE SCALE GENOMIC DNA]</scope>
    <source>
        <strain evidence="1 2">CBS 277.49</strain>
    </source>
</reference>
<dbReference type="Proteomes" id="UP000077051">
    <property type="component" value="Unassembled WGS sequence"/>
</dbReference>
<dbReference type="AlphaFoldDB" id="A0A168KJ15"/>
<gene>
    <name evidence="1" type="ORF">MUCCIDRAFT_164373</name>
</gene>
<proteinExistence type="predicted"/>
<dbReference type="OrthoDB" id="2288631at2759"/>
<evidence type="ECO:0000313" key="2">
    <source>
        <dbReference type="Proteomes" id="UP000077051"/>
    </source>
</evidence>
<dbReference type="VEuPathDB" id="FungiDB:MUCCIDRAFT_164373"/>
<protein>
    <submittedName>
        <fullName evidence="1">Uncharacterized protein</fullName>
    </submittedName>
</protein>
<comment type="caution">
    <text evidence="1">The sequence shown here is derived from an EMBL/GenBank/DDBJ whole genome shotgun (WGS) entry which is preliminary data.</text>
</comment>
<dbReference type="EMBL" id="AMYB01000005">
    <property type="protein sequence ID" value="OAD02447.1"/>
    <property type="molecule type" value="Genomic_DNA"/>
</dbReference>
<evidence type="ECO:0000313" key="1">
    <source>
        <dbReference type="EMBL" id="OAD02447.1"/>
    </source>
</evidence>
<accession>A0A168KJ15</accession>
<organism evidence="1 2">
    <name type="scientific">Mucor lusitanicus CBS 277.49</name>
    <dbReference type="NCBI Taxonomy" id="747725"/>
    <lineage>
        <taxon>Eukaryota</taxon>
        <taxon>Fungi</taxon>
        <taxon>Fungi incertae sedis</taxon>
        <taxon>Mucoromycota</taxon>
        <taxon>Mucoromycotina</taxon>
        <taxon>Mucoromycetes</taxon>
        <taxon>Mucorales</taxon>
        <taxon>Mucorineae</taxon>
        <taxon>Mucoraceae</taxon>
        <taxon>Mucor</taxon>
    </lineage>
</organism>